<reference evidence="3" key="1">
    <citation type="journal article" date="2021" name="PeerJ">
        <title>Extensive microbial diversity within the chicken gut microbiome revealed by metagenomics and culture.</title>
        <authorList>
            <person name="Gilroy R."/>
            <person name="Ravi A."/>
            <person name="Getino M."/>
            <person name="Pursley I."/>
            <person name="Horton D.L."/>
            <person name="Alikhan N.F."/>
            <person name="Baker D."/>
            <person name="Gharbi K."/>
            <person name="Hall N."/>
            <person name="Watson M."/>
            <person name="Adriaenssens E.M."/>
            <person name="Foster-Nyarko E."/>
            <person name="Jarju S."/>
            <person name="Secka A."/>
            <person name="Antonio M."/>
            <person name="Oren A."/>
            <person name="Chaudhuri R.R."/>
            <person name="La Ragione R."/>
            <person name="Hildebrand F."/>
            <person name="Pallen M.J."/>
        </authorList>
    </citation>
    <scope>NUCLEOTIDE SEQUENCE</scope>
    <source>
        <strain evidence="3">CHK179-28034</strain>
    </source>
</reference>
<dbReference type="EMBL" id="DXBR01000122">
    <property type="protein sequence ID" value="HIZ40845.1"/>
    <property type="molecule type" value="Genomic_DNA"/>
</dbReference>
<proteinExistence type="predicted"/>
<evidence type="ECO:0000259" key="2">
    <source>
        <dbReference type="PROSITE" id="PS50853"/>
    </source>
</evidence>
<protein>
    <submittedName>
        <fullName evidence="3">Fibronectin type III domain-containing protein</fullName>
    </submittedName>
</protein>
<name>A0A9D2ENW2_9FIRM</name>
<dbReference type="InterPro" id="IPR013783">
    <property type="entry name" value="Ig-like_fold"/>
</dbReference>
<dbReference type="Proteomes" id="UP000824049">
    <property type="component" value="Unassembled WGS sequence"/>
</dbReference>
<sequence length="333" mass="36915">MKKFFVTAACLCMLAIPAYGTNVDAASVPWDSTIELNGVVGIGSTMTVPARVWHYDEETGESYYTGGVAYYQLNVTAGQSYYIDSKDIEEIDFYDSTGYSSSDENYYAVKNETIYIRLDNYSEEEAAQATVKAGQTFTGNVTKSDGMGDNIYYYTPSLSGQYTFKITSPDEDADPGLSIGMMKRDYFTGLKAKDCKWVYGFGYEEVTANLQAGIRYAISADVGTYTPYTLTLTQKPSVPVSGVTAKKAVSKKAKKAVITWKKASDVNGYEVTYSLKKNFKKAKTVNVSAKKAKVTLKKLKKGKKYFVKIRAYKNVEGARYYGAYSKTLKVKVK</sequence>
<organism evidence="3 4">
    <name type="scientific">Candidatus Anaerobutyricum stercoris</name>
    <dbReference type="NCBI Taxonomy" id="2838457"/>
    <lineage>
        <taxon>Bacteria</taxon>
        <taxon>Bacillati</taxon>
        <taxon>Bacillota</taxon>
        <taxon>Clostridia</taxon>
        <taxon>Lachnospirales</taxon>
        <taxon>Lachnospiraceae</taxon>
        <taxon>Anaerobutyricum</taxon>
    </lineage>
</organism>
<keyword evidence="1" id="KW-0732">Signal</keyword>
<gene>
    <name evidence="3" type="ORF">H9968_13185</name>
</gene>
<dbReference type="SUPFAM" id="SSF49265">
    <property type="entry name" value="Fibronectin type III"/>
    <property type="match status" value="1"/>
</dbReference>
<dbReference type="Gene3D" id="2.60.40.10">
    <property type="entry name" value="Immunoglobulins"/>
    <property type="match status" value="1"/>
</dbReference>
<accession>A0A9D2ENW2</accession>
<evidence type="ECO:0000313" key="4">
    <source>
        <dbReference type="Proteomes" id="UP000824049"/>
    </source>
</evidence>
<evidence type="ECO:0000313" key="3">
    <source>
        <dbReference type="EMBL" id="HIZ40845.1"/>
    </source>
</evidence>
<comment type="caution">
    <text evidence="3">The sequence shown here is derived from an EMBL/GenBank/DDBJ whole genome shotgun (WGS) entry which is preliminary data.</text>
</comment>
<feature type="signal peptide" evidence="1">
    <location>
        <begin position="1"/>
        <end position="20"/>
    </location>
</feature>
<feature type="chain" id="PRO_5039198763" evidence="1">
    <location>
        <begin position="21"/>
        <end position="333"/>
    </location>
</feature>
<reference evidence="3" key="2">
    <citation type="submission" date="2021-04" db="EMBL/GenBank/DDBJ databases">
        <authorList>
            <person name="Gilroy R."/>
        </authorList>
    </citation>
    <scope>NUCLEOTIDE SEQUENCE</scope>
    <source>
        <strain evidence="3">CHK179-28034</strain>
    </source>
</reference>
<dbReference type="AlphaFoldDB" id="A0A9D2ENW2"/>
<dbReference type="Pfam" id="PF00041">
    <property type="entry name" value="fn3"/>
    <property type="match status" value="1"/>
</dbReference>
<dbReference type="InterPro" id="IPR036116">
    <property type="entry name" value="FN3_sf"/>
</dbReference>
<dbReference type="PROSITE" id="PS50853">
    <property type="entry name" value="FN3"/>
    <property type="match status" value="1"/>
</dbReference>
<evidence type="ECO:0000256" key="1">
    <source>
        <dbReference type="SAM" id="SignalP"/>
    </source>
</evidence>
<dbReference type="InterPro" id="IPR003961">
    <property type="entry name" value="FN3_dom"/>
</dbReference>
<feature type="domain" description="Fibronectin type-III" evidence="2">
    <location>
        <begin position="239"/>
        <end position="333"/>
    </location>
</feature>